<dbReference type="Pfam" id="PF24892">
    <property type="entry name" value="UTP6_C"/>
    <property type="match status" value="1"/>
</dbReference>
<organism evidence="7 8">
    <name type="scientific">Zophobas morio</name>
    <dbReference type="NCBI Taxonomy" id="2755281"/>
    <lineage>
        <taxon>Eukaryota</taxon>
        <taxon>Metazoa</taxon>
        <taxon>Ecdysozoa</taxon>
        <taxon>Arthropoda</taxon>
        <taxon>Hexapoda</taxon>
        <taxon>Insecta</taxon>
        <taxon>Pterygota</taxon>
        <taxon>Neoptera</taxon>
        <taxon>Endopterygota</taxon>
        <taxon>Coleoptera</taxon>
        <taxon>Polyphaga</taxon>
        <taxon>Cucujiformia</taxon>
        <taxon>Tenebrionidae</taxon>
        <taxon>Zophobas</taxon>
    </lineage>
</organism>
<keyword evidence="3" id="KW-0677">Repeat</keyword>
<dbReference type="InterPro" id="IPR055347">
    <property type="entry name" value="UTP6_N"/>
</dbReference>
<dbReference type="SUPFAM" id="SSF48452">
    <property type="entry name" value="TPR-like"/>
    <property type="match status" value="2"/>
</dbReference>
<dbReference type="GO" id="GO:0030515">
    <property type="term" value="F:snoRNA binding"/>
    <property type="evidence" value="ECO:0007669"/>
    <property type="project" value="InterPro"/>
</dbReference>
<dbReference type="AlphaFoldDB" id="A0AA38MNF9"/>
<evidence type="ECO:0000256" key="1">
    <source>
        <dbReference type="ARBA" id="ARBA00004604"/>
    </source>
</evidence>
<evidence type="ECO:0000313" key="8">
    <source>
        <dbReference type="Proteomes" id="UP001168821"/>
    </source>
</evidence>
<dbReference type="FunFam" id="1.25.40.10:FF:002789">
    <property type="entry name" value="U3 small nucleolar RNA-associated protein 6 homolog-like Protein"/>
    <property type="match status" value="1"/>
</dbReference>
<dbReference type="PANTHER" id="PTHR23271">
    <property type="entry name" value="HEPATOCELLULAR CARCINOMA-ASSOCIATED ANTIGEN 66"/>
    <property type="match status" value="1"/>
</dbReference>
<keyword evidence="2" id="KW-0698">rRNA processing</keyword>
<dbReference type="EMBL" id="JALNTZ010000002">
    <property type="protein sequence ID" value="KAJ3662123.1"/>
    <property type="molecule type" value="Genomic_DNA"/>
</dbReference>
<proteinExistence type="predicted"/>
<dbReference type="InterPro" id="IPR013949">
    <property type="entry name" value="Utp6"/>
</dbReference>
<evidence type="ECO:0000256" key="2">
    <source>
        <dbReference type="ARBA" id="ARBA00022552"/>
    </source>
</evidence>
<comment type="subcellular location">
    <subcellularLocation>
        <location evidence="1">Nucleus</location>
        <location evidence="1">Nucleolus</location>
    </subcellularLocation>
</comment>
<dbReference type="Proteomes" id="UP001168821">
    <property type="component" value="Unassembled WGS sequence"/>
</dbReference>
<dbReference type="Gene3D" id="1.25.40.10">
    <property type="entry name" value="Tetratricopeptide repeat domain"/>
    <property type="match status" value="2"/>
</dbReference>
<dbReference type="GO" id="GO:0032040">
    <property type="term" value="C:small-subunit processome"/>
    <property type="evidence" value="ECO:0007669"/>
    <property type="project" value="TreeGrafter"/>
</dbReference>
<comment type="caution">
    <text evidence="7">The sequence shown here is derived from an EMBL/GenBank/DDBJ whole genome shotgun (WGS) entry which is preliminary data.</text>
</comment>
<keyword evidence="4" id="KW-0539">Nucleus</keyword>
<dbReference type="InterPro" id="IPR011990">
    <property type="entry name" value="TPR-like_helical_dom_sf"/>
</dbReference>
<evidence type="ECO:0000259" key="5">
    <source>
        <dbReference type="Pfam" id="PF08640"/>
    </source>
</evidence>
<keyword evidence="8" id="KW-1185">Reference proteome</keyword>
<protein>
    <recommendedName>
        <fullName evidence="9">U3 small nucleolar RNA-associated protein 6-like protein</fullName>
    </recommendedName>
</protein>
<evidence type="ECO:0000259" key="6">
    <source>
        <dbReference type="Pfam" id="PF24892"/>
    </source>
</evidence>
<feature type="domain" description="U3 small nucleolar RNA-associated protein 6 homolog C-terminal" evidence="6">
    <location>
        <begin position="292"/>
        <end position="542"/>
    </location>
</feature>
<evidence type="ECO:0008006" key="9">
    <source>
        <dbReference type="Google" id="ProtNLM"/>
    </source>
</evidence>
<gene>
    <name evidence="7" type="ORF">Zmor_006482</name>
</gene>
<dbReference type="PANTHER" id="PTHR23271:SF1">
    <property type="entry name" value="U3 SMALL NUCLEOLAR RNA-ASSOCIATED PROTEIN 6 HOMOLOG"/>
    <property type="match status" value="1"/>
</dbReference>
<dbReference type="GO" id="GO:0034388">
    <property type="term" value="C:Pwp2p-containing subcomplex of 90S preribosome"/>
    <property type="evidence" value="ECO:0007669"/>
    <property type="project" value="TreeGrafter"/>
</dbReference>
<dbReference type="Pfam" id="PF08640">
    <property type="entry name" value="U3_assoc_6"/>
    <property type="match status" value="1"/>
</dbReference>
<name>A0AA38MNF9_9CUCU</name>
<evidence type="ECO:0000313" key="7">
    <source>
        <dbReference type="EMBL" id="KAJ3662123.1"/>
    </source>
</evidence>
<sequence length="579" mass="68490">MAELVQRHMESMAEEMEEMRRTELYTLKELRFILKTRKEFEYKINGVSKNLKDFKEYIMYEKVLLKQIHNRRDKNKIAERKSAIEYKILRRIRNLYEIALQRFAGDFSLCLSYFKFCKQSNYINAASVAVQNMIKNCAQNPDVWQVAAAWYAHDRNDLNTALTVLNKGLTLHKNSQLLYTEAIKLELSVMKNHNTRTDGDDLPNKVCKKIETYVNFICDCINDCCYLIEILNLLESYNFTTPVQNLMIKKLLQNHSEKEIVWQTLAQREKRGLHYGISNEEQRSGKDCLTLCFEKYKEGLSRVSSLEKASLWSLYLDCLVEAQVDRDSYGLLKNDTTVLLKSALEQASNEKYLTERYYIKWLELVTDEEALHILEKGTSALPHSVDLWKLRLRYATMTDKNIKVDEVFNRGLEMLKERSLPLWFMYIRYYTLLSRDDMIDDIYTKGITYPQEISEVLKPRYIEWLALAKGIHVARKMYYKLANEKPYCKELHFSMSKLESTEIEHDYEGWARVHELACKQFGEEDVDVWINHILFYLHFNKSDNVNEKIQRIYTEAENTLSPLLQSDFKEKYAKALSEQ</sequence>
<feature type="domain" description="U3 small nucleolar RNA-associated protein 6 N-terminal" evidence="5">
    <location>
        <begin position="9"/>
        <end position="91"/>
    </location>
</feature>
<reference evidence="7" key="1">
    <citation type="journal article" date="2023" name="G3 (Bethesda)">
        <title>Whole genome assemblies of Zophobas morio and Tenebrio molitor.</title>
        <authorList>
            <person name="Kaur S."/>
            <person name="Stinson S.A."/>
            <person name="diCenzo G.C."/>
        </authorList>
    </citation>
    <scope>NUCLEOTIDE SEQUENCE</scope>
    <source>
        <strain evidence="7">QUZm001</strain>
    </source>
</reference>
<dbReference type="GO" id="GO:0000462">
    <property type="term" value="P:maturation of SSU-rRNA from tricistronic rRNA transcript (SSU-rRNA, 5.8S rRNA, LSU-rRNA)"/>
    <property type="evidence" value="ECO:0007669"/>
    <property type="project" value="InterPro"/>
</dbReference>
<evidence type="ECO:0000256" key="3">
    <source>
        <dbReference type="ARBA" id="ARBA00022737"/>
    </source>
</evidence>
<dbReference type="InterPro" id="IPR056907">
    <property type="entry name" value="UTP6_C"/>
</dbReference>
<accession>A0AA38MNF9</accession>
<evidence type="ECO:0000256" key="4">
    <source>
        <dbReference type="ARBA" id="ARBA00023242"/>
    </source>
</evidence>